<evidence type="ECO:0000256" key="2">
    <source>
        <dbReference type="ARBA" id="ARBA00023125"/>
    </source>
</evidence>
<proteinExistence type="predicted"/>
<gene>
    <name evidence="6" type="ORF">GBZ48_22670</name>
</gene>
<dbReference type="Gene3D" id="1.10.10.10">
    <property type="entry name" value="Winged helix-like DNA-binding domain superfamily/Winged helix DNA-binding domain"/>
    <property type="match status" value="1"/>
</dbReference>
<dbReference type="InterPro" id="IPR008920">
    <property type="entry name" value="TF_FadR/GntR_C"/>
</dbReference>
<evidence type="ECO:0000259" key="5">
    <source>
        <dbReference type="PROSITE" id="PS50949"/>
    </source>
</evidence>
<dbReference type="CDD" id="cd07377">
    <property type="entry name" value="WHTH_GntR"/>
    <property type="match status" value="1"/>
</dbReference>
<dbReference type="SMART" id="SM00345">
    <property type="entry name" value="HTH_GNTR"/>
    <property type="match status" value="1"/>
</dbReference>
<sequence length="243" mass="27101">MGARSHRAADLERLRQFLREQGCMPHDRLPPERSLAPLLGIGRTTLRACLEALEAEGLVWRHVGQGTFYGPRPVHEPVRTSLLVTMTSAWDLMNARLTIEPGIAAAAALTATPSQIDALRACIEEGRSARDLFACERADNRFHTTLARTTGNPVLISFLEFVSGARSRAPWQREWGQTYRHIGDDEFRGEHSDQHQAIVDAMVRRDADQARDMMSDHLATIQSAMQSASTKRPVNMDLAPPVR</sequence>
<evidence type="ECO:0000313" key="6">
    <source>
        <dbReference type="EMBL" id="NUB02055.1"/>
    </source>
</evidence>
<keyword evidence="2" id="KW-0238">DNA-binding</keyword>
<dbReference type="SUPFAM" id="SSF46785">
    <property type="entry name" value="Winged helix' DNA-binding domain"/>
    <property type="match status" value="1"/>
</dbReference>
<dbReference type="InterPro" id="IPR011711">
    <property type="entry name" value="GntR_C"/>
</dbReference>
<protein>
    <submittedName>
        <fullName evidence="6">FCD domain-containing protein</fullName>
    </submittedName>
</protein>
<dbReference type="SMART" id="SM00895">
    <property type="entry name" value="FCD"/>
    <property type="match status" value="1"/>
</dbReference>
<dbReference type="InterPro" id="IPR000524">
    <property type="entry name" value="Tscrpt_reg_HTH_GntR"/>
</dbReference>
<dbReference type="InterPro" id="IPR036388">
    <property type="entry name" value="WH-like_DNA-bd_sf"/>
</dbReference>
<dbReference type="Pfam" id="PF00392">
    <property type="entry name" value="GntR"/>
    <property type="match status" value="1"/>
</dbReference>
<dbReference type="Proteomes" id="UP000605086">
    <property type="component" value="Unassembled WGS sequence"/>
</dbReference>
<dbReference type="Gene3D" id="1.20.120.530">
    <property type="entry name" value="GntR ligand-binding domain-like"/>
    <property type="match status" value="1"/>
</dbReference>
<name>A0ABX2KEN4_9PROT</name>
<keyword evidence="7" id="KW-1185">Reference proteome</keyword>
<dbReference type="PANTHER" id="PTHR43537">
    <property type="entry name" value="TRANSCRIPTIONAL REGULATOR, GNTR FAMILY"/>
    <property type="match status" value="1"/>
</dbReference>
<feature type="region of interest" description="Disordered" evidence="4">
    <location>
        <begin position="224"/>
        <end position="243"/>
    </location>
</feature>
<dbReference type="Pfam" id="PF07729">
    <property type="entry name" value="FCD"/>
    <property type="match status" value="1"/>
</dbReference>
<keyword evidence="1" id="KW-0805">Transcription regulation</keyword>
<dbReference type="PANTHER" id="PTHR43537:SF5">
    <property type="entry name" value="UXU OPERON TRANSCRIPTIONAL REGULATOR"/>
    <property type="match status" value="1"/>
</dbReference>
<feature type="domain" description="HTH gntR-type" evidence="5">
    <location>
        <begin position="4"/>
        <end position="72"/>
    </location>
</feature>
<dbReference type="SUPFAM" id="SSF48008">
    <property type="entry name" value="GntR ligand-binding domain-like"/>
    <property type="match status" value="1"/>
</dbReference>
<organism evidence="6 7">
    <name type="scientific">Azospirillum melinis</name>
    <dbReference type="NCBI Taxonomy" id="328839"/>
    <lineage>
        <taxon>Bacteria</taxon>
        <taxon>Pseudomonadati</taxon>
        <taxon>Pseudomonadota</taxon>
        <taxon>Alphaproteobacteria</taxon>
        <taxon>Rhodospirillales</taxon>
        <taxon>Azospirillaceae</taxon>
        <taxon>Azospirillum</taxon>
    </lineage>
</organism>
<evidence type="ECO:0000313" key="7">
    <source>
        <dbReference type="Proteomes" id="UP000605086"/>
    </source>
</evidence>
<keyword evidence="3" id="KW-0804">Transcription</keyword>
<evidence type="ECO:0000256" key="4">
    <source>
        <dbReference type="SAM" id="MobiDB-lite"/>
    </source>
</evidence>
<dbReference type="PRINTS" id="PR00035">
    <property type="entry name" value="HTHGNTR"/>
</dbReference>
<dbReference type="PROSITE" id="PS50949">
    <property type="entry name" value="HTH_GNTR"/>
    <property type="match status" value="1"/>
</dbReference>
<reference evidence="6 7" key="1">
    <citation type="submission" date="2019-10" db="EMBL/GenBank/DDBJ databases">
        <title>Genome sequence of Azospirillum melinis.</title>
        <authorList>
            <person name="Ambrosini A."/>
            <person name="Sant'Anna F.H."/>
            <person name="Cassan F.D."/>
            <person name="Souza E.M."/>
            <person name="Passaglia L.M.P."/>
        </authorList>
    </citation>
    <scope>NUCLEOTIDE SEQUENCE [LARGE SCALE GENOMIC DNA]</scope>
    <source>
        <strain evidence="6 7">TMCY0552</strain>
    </source>
</reference>
<dbReference type="EMBL" id="WHOS01000034">
    <property type="protein sequence ID" value="NUB02055.1"/>
    <property type="molecule type" value="Genomic_DNA"/>
</dbReference>
<dbReference type="RefSeq" id="WP_174473077.1">
    <property type="nucleotide sequence ID" value="NZ_JAGINN010000029.1"/>
</dbReference>
<evidence type="ECO:0000256" key="3">
    <source>
        <dbReference type="ARBA" id="ARBA00023163"/>
    </source>
</evidence>
<evidence type="ECO:0000256" key="1">
    <source>
        <dbReference type="ARBA" id="ARBA00023015"/>
    </source>
</evidence>
<accession>A0ABX2KEN4</accession>
<dbReference type="InterPro" id="IPR036390">
    <property type="entry name" value="WH_DNA-bd_sf"/>
</dbReference>
<comment type="caution">
    <text evidence="6">The sequence shown here is derived from an EMBL/GenBank/DDBJ whole genome shotgun (WGS) entry which is preliminary data.</text>
</comment>